<keyword evidence="1" id="KW-0732">Signal</keyword>
<gene>
    <name evidence="2" type="ORF">GCM10023196_018540</name>
</gene>
<dbReference type="Proteomes" id="UP001501442">
    <property type="component" value="Unassembled WGS sequence"/>
</dbReference>
<feature type="chain" id="PRO_5045630284" description="Secreted protein" evidence="1">
    <location>
        <begin position="23"/>
        <end position="142"/>
    </location>
</feature>
<proteinExistence type="predicted"/>
<comment type="caution">
    <text evidence="2">The sequence shown here is derived from an EMBL/GenBank/DDBJ whole genome shotgun (WGS) entry which is preliminary data.</text>
</comment>
<evidence type="ECO:0000313" key="2">
    <source>
        <dbReference type="EMBL" id="GAA4623220.1"/>
    </source>
</evidence>
<evidence type="ECO:0000256" key="1">
    <source>
        <dbReference type="SAM" id="SignalP"/>
    </source>
</evidence>
<evidence type="ECO:0000313" key="3">
    <source>
        <dbReference type="Proteomes" id="UP001501442"/>
    </source>
</evidence>
<feature type="signal peptide" evidence="1">
    <location>
        <begin position="1"/>
        <end position="22"/>
    </location>
</feature>
<keyword evidence="3" id="KW-1185">Reference proteome</keyword>
<protein>
    <recommendedName>
        <fullName evidence="4">Secreted protein</fullName>
    </recommendedName>
</protein>
<accession>A0ABP8U5F5</accession>
<organism evidence="2 3">
    <name type="scientific">Actinoallomurus vinaceus</name>
    <dbReference type="NCBI Taxonomy" id="1080074"/>
    <lineage>
        <taxon>Bacteria</taxon>
        <taxon>Bacillati</taxon>
        <taxon>Actinomycetota</taxon>
        <taxon>Actinomycetes</taxon>
        <taxon>Streptosporangiales</taxon>
        <taxon>Thermomonosporaceae</taxon>
        <taxon>Actinoallomurus</taxon>
    </lineage>
</organism>
<sequence length="142" mass="15867">MRLTLRKTALVATAAVIGLATASLGGTAEAAAKVKPVTVSCTSKQGDKGTLYVYKASWGIYQVDYRIKLKGYGKRTANDIQVRDEGGLPDDEKYSTGKAWSDNKVHRFHSQQYGRSFGYYHVKFIFDIPKKKDHWCTTKKVI</sequence>
<evidence type="ECO:0008006" key="4">
    <source>
        <dbReference type="Google" id="ProtNLM"/>
    </source>
</evidence>
<dbReference type="EMBL" id="BAABHK010000002">
    <property type="protein sequence ID" value="GAA4623220.1"/>
    <property type="molecule type" value="Genomic_DNA"/>
</dbReference>
<dbReference type="RefSeq" id="WP_345430235.1">
    <property type="nucleotide sequence ID" value="NZ_BAABHK010000002.1"/>
</dbReference>
<reference evidence="3" key="1">
    <citation type="journal article" date="2019" name="Int. J. Syst. Evol. Microbiol.">
        <title>The Global Catalogue of Microorganisms (GCM) 10K type strain sequencing project: providing services to taxonomists for standard genome sequencing and annotation.</title>
        <authorList>
            <consortium name="The Broad Institute Genomics Platform"/>
            <consortium name="The Broad Institute Genome Sequencing Center for Infectious Disease"/>
            <person name="Wu L."/>
            <person name="Ma J."/>
        </authorList>
    </citation>
    <scope>NUCLEOTIDE SEQUENCE [LARGE SCALE GENOMIC DNA]</scope>
    <source>
        <strain evidence="3">JCM 17939</strain>
    </source>
</reference>
<name>A0ABP8U5F5_9ACTN</name>